<dbReference type="SUPFAM" id="SSF51126">
    <property type="entry name" value="Pectin lyase-like"/>
    <property type="match status" value="1"/>
</dbReference>
<keyword evidence="3" id="KW-1185">Reference proteome</keyword>
<name>Q5LW83_RUEPO</name>
<dbReference type="HOGENOM" id="CLU_020982_0_0_5"/>
<dbReference type="InterPro" id="IPR024535">
    <property type="entry name" value="RHGA/B-epi-like_pectate_lyase"/>
</dbReference>
<accession>Q5LW83</accession>
<dbReference type="EMBL" id="CP000031">
    <property type="protein sequence ID" value="AAV93776.1"/>
    <property type="molecule type" value="Genomic_DNA"/>
</dbReference>
<reference evidence="2 3" key="2">
    <citation type="journal article" date="2014" name="Stand. Genomic Sci.">
        <title>An updated genome annotation for the model marine bacterium Ruegeria pomeroyi DSS-3.</title>
        <authorList>
            <person name="Rivers A.R."/>
            <person name="Smith C.B."/>
            <person name="Moran M.A."/>
        </authorList>
    </citation>
    <scope>GENOME REANNOTATION</scope>
    <source>
        <strain evidence="3">ATCC 700808 / DSM 15171 / DSS-3</strain>
    </source>
</reference>
<organism evidence="2 3">
    <name type="scientific">Ruegeria pomeroyi (strain ATCC 700808 / DSM 15171 / DSS-3)</name>
    <name type="common">Silicibacter pomeroyi</name>
    <dbReference type="NCBI Taxonomy" id="246200"/>
    <lineage>
        <taxon>Bacteria</taxon>
        <taxon>Pseudomonadati</taxon>
        <taxon>Pseudomonadota</taxon>
        <taxon>Alphaproteobacteria</taxon>
        <taxon>Rhodobacterales</taxon>
        <taxon>Roseobacteraceae</taxon>
        <taxon>Ruegeria</taxon>
    </lineage>
</organism>
<evidence type="ECO:0000313" key="3">
    <source>
        <dbReference type="Proteomes" id="UP000001023"/>
    </source>
</evidence>
<reference evidence="2 3" key="1">
    <citation type="journal article" date="2004" name="Nature">
        <title>Genome sequence of Silicibacter pomeroyi reveals adaptations to the marine environment.</title>
        <authorList>
            <person name="Moran M.A."/>
            <person name="Buchan A."/>
            <person name="Gonzalez J.M."/>
            <person name="Heidelberg J.F."/>
            <person name="Whitman W.B."/>
            <person name="Kiene R.P."/>
            <person name="Henriksen J.R."/>
            <person name="King G.M."/>
            <person name="Belas R."/>
            <person name="Fuqua C."/>
            <person name="Brinkac L."/>
            <person name="Lewis M."/>
            <person name="Johri S."/>
            <person name="Weaver B."/>
            <person name="Pai G."/>
            <person name="Eisen J.A."/>
            <person name="Rahe E."/>
            <person name="Sheldon W.M."/>
            <person name="Ye W."/>
            <person name="Miller T.R."/>
            <person name="Carlton J."/>
            <person name="Rasko D.A."/>
            <person name="Paulsen I.T."/>
            <person name="Ren Q."/>
            <person name="Daugherty S.C."/>
            <person name="Deboy R.T."/>
            <person name="Dodson R.J."/>
            <person name="Durkin A.S."/>
            <person name="Madupu R."/>
            <person name="Nelson W.C."/>
            <person name="Sullivan S.A."/>
            <person name="Rosovitz M.J."/>
            <person name="Haft D.H."/>
            <person name="Selengut J."/>
            <person name="Ward N."/>
        </authorList>
    </citation>
    <scope>NUCLEOTIDE SEQUENCE [LARGE SCALE GENOMIC DNA]</scope>
    <source>
        <strain evidence="3">ATCC 700808 / DSM 15171 / DSS-3</strain>
    </source>
</reference>
<dbReference type="InterPro" id="IPR011050">
    <property type="entry name" value="Pectin_lyase_fold/virulence"/>
</dbReference>
<dbReference type="Pfam" id="PF12708">
    <property type="entry name" value="Pect-lyase_RHGA_epim"/>
    <property type="match status" value="1"/>
</dbReference>
<gene>
    <name evidence="2" type="ordered locus">SPO0459</name>
</gene>
<dbReference type="KEGG" id="sil:SPO0459"/>
<dbReference type="STRING" id="246200.SPO0459"/>
<sequence length="789" mass="84488">MARSGAARTRHMKARWQVVSGAIGKGICMNKAITDGINFMPPAFQLGLNVWSSGDGTPGSDTYDGAPNAAFVPADADFGGCLELQKTASVQKLRYMGQTPLQPGCYLQIKVRIKAISGNLPSVRVAGWAGAAGGAHVGGVTEQGPSTTLTSYGDVVEVTGIVGSGNRGGVDMVWGASALYGHFGLDLEGSNGGIVRIDDIEITDITGAFLRDMLSQVDVRDYGAVGDGVTDDSAAFEAADSAAGGRRVFVPGGTYFLGQTVSLASEIDFEGTVTMPVDKMLLLTKNFDLPTYIAAFGDEETAFRKAFQALLNGSDHESLDMGGRNVSVTAPIDMQAAVPNRTSFSTRRVIRNGQLVAVAGPAWDTDTFISQATYDPNDARKLNNVTNIANIPVGSLVTGAGVGREIYVRSKNVGAGEITLNAPLYDAAGTQVFTFRSFKYMLDFSGFSSLSKFNMQNIEFQCNTHCSAIRLAPYGATFALYDCFISRPKDRGITSIGGGCQGMLIDGCQFLSSEEALNVPDRSSIGFNTNANDVKLRHCRATRFRHFAVMAGQNHMILGNHFFQGDAVDNGPRTAGIVLIGTYSSATFAENYVDNCSLEWTNEQDPNPDFNGGFSFSALSITDNIFLSGEVAPWFSYIVIKPHGVGHFINGMTVTGNKFRSINGYIDRAERVDTSFSGLNFDRTRDLIYQGNTYHGVSTRSANPLRLEVDQTSASDNWLINTDATLPFGAETRGVDAVVPQGPLRESGGAVAYLAPYAQVQQGTNQDQLRLRWSEPVSGTVFVTVRADK</sequence>
<dbReference type="Gene3D" id="2.160.20.10">
    <property type="entry name" value="Single-stranded right-handed beta-helix, Pectin lyase-like"/>
    <property type="match status" value="1"/>
</dbReference>
<dbReference type="InterPro" id="IPR012334">
    <property type="entry name" value="Pectin_lyas_fold"/>
</dbReference>
<feature type="domain" description="Rhamnogalacturonase A/B/Epimerase-like pectate lyase" evidence="1">
    <location>
        <begin position="217"/>
        <end position="273"/>
    </location>
</feature>
<evidence type="ECO:0000313" key="2">
    <source>
        <dbReference type="EMBL" id="AAV93776.1"/>
    </source>
</evidence>
<dbReference type="eggNOG" id="COG5434">
    <property type="taxonomic scope" value="Bacteria"/>
</dbReference>
<dbReference type="AlphaFoldDB" id="Q5LW83"/>
<dbReference type="Proteomes" id="UP000001023">
    <property type="component" value="Chromosome"/>
</dbReference>
<proteinExistence type="predicted"/>
<dbReference type="PaxDb" id="246200-SPO0459"/>
<protein>
    <recommendedName>
        <fullName evidence="1">Rhamnogalacturonase A/B/Epimerase-like pectate lyase domain-containing protein</fullName>
    </recommendedName>
</protein>
<evidence type="ECO:0000259" key="1">
    <source>
        <dbReference type="Pfam" id="PF12708"/>
    </source>
</evidence>